<dbReference type="NCBIfam" id="TIGR02772">
    <property type="entry name" value="Ku_bact"/>
    <property type="match status" value="1"/>
</dbReference>
<dbReference type="InterPro" id="IPR009187">
    <property type="entry name" value="Prok_Ku"/>
</dbReference>
<dbReference type="PANTHER" id="PTHR41251">
    <property type="entry name" value="NON-HOMOLOGOUS END JOINING PROTEIN KU"/>
    <property type="match status" value="1"/>
</dbReference>
<dbReference type="SUPFAM" id="SSF100939">
    <property type="entry name" value="SPOC domain-like"/>
    <property type="match status" value="1"/>
</dbReference>
<protein>
    <recommendedName>
        <fullName evidence="2">Non-homologous end joining protein Ku</fullName>
    </recommendedName>
</protein>
<dbReference type="AlphaFoldDB" id="A0A563TZS4"/>
<dbReference type="RefSeq" id="WP_146272288.1">
    <property type="nucleotide sequence ID" value="NZ_VOEI01000005.1"/>
</dbReference>
<proteinExistence type="inferred from homology"/>
<gene>
    <name evidence="2" type="primary">ku</name>
    <name evidence="4" type="ORF">FPZ42_14025</name>
</gene>
<dbReference type="OrthoDB" id="9795084at2"/>
<dbReference type="Pfam" id="PF02735">
    <property type="entry name" value="Ku"/>
    <property type="match status" value="1"/>
</dbReference>
<dbReference type="InterPro" id="IPR006164">
    <property type="entry name" value="DNA_bd_Ku70/Ku80"/>
</dbReference>
<dbReference type="SMART" id="SM00559">
    <property type="entry name" value="Ku78"/>
    <property type="match status" value="1"/>
</dbReference>
<comment type="subunit">
    <text evidence="2">Homodimer. Interacts with LigD.</text>
</comment>
<reference evidence="4 5" key="1">
    <citation type="submission" date="2019-07" db="EMBL/GenBank/DDBJ databases">
        <authorList>
            <person name="Kim J."/>
        </authorList>
    </citation>
    <scope>NUCLEOTIDE SEQUENCE [LARGE SCALE GENOMIC DNA]</scope>
    <source>
        <strain evidence="4 5">MJ1a</strain>
    </source>
</reference>
<evidence type="ECO:0000256" key="1">
    <source>
        <dbReference type="ARBA" id="ARBA00023125"/>
    </source>
</evidence>
<accession>A0A563TZS4</accession>
<dbReference type="EMBL" id="VOEI01000005">
    <property type="protein sequence ID" value="TWR24876.1"/>
    <property type="molecule type" value="Genomic_DNA"/>
</dbReference>
<evidence type="ECO:0000313" key="4">
    <source>
        <dbReference type="EMBL" id="TWR24876.1"/>
    </source>
</evidence>
<dbReference type="Gene3D" id="2.40.290.10">
    <property type="match status" value="1"/>
</dbReference>
<keyword evidence="2" id="KW-0234">DNA repair</keyword>
<evidence type="ECO:0000259" key="3">
    <source>
        <dbReference type="SMART" id="SM00559"/>
    </source>
</evidence>
<keyword evidence="5" id="KW-1185">Reference proteome</keyword>
<feature type="domain" description="Ku" evidence="3">
    <location>
        <begin position="52"/>
        <end position="179"/>
    </location>
</feature>
<evidence type="ECO:0000256" key="2">
    <source>
        <dbReference type="HAMAP-Rule" id="MF_01875"/>
    </source>
</evidence>
<sequence>MRSIWKGSLGFGLVSIPVKLFSAVQTTSLDFDMLDGRDHERIRYQRVNEKTHKEVPYDKIVKGYKLNDDYVIMDDADFEAAAPEKSKVIEIESFVDIDEVNPMFYETSYYTEPDTKNNKAYALLIQALKQSGKAGLARFVLRSTESLCIVHPVENVLVVTRIRFGQQIRSTEDLNLADDVKVSKKELDMGLALIKQYAEKFDVSKFKDEYTGELLNIIKQKSKGKRATIKKLKPHKTKSNDLYDQLMQSLQTKKGA</sequence>
<name>A0A563TZS4_9SPHI</name>
<dbReference type="GO" id="GO:0003690">
    <property type="term" value="F:double-stranded DNA binding"/>
    <property type="evidence" value="ECO:0007669"/>
    <property type="project" value="UniProtKB-UniRule"/>
</dbReference>
<organism evidence="4 5">
    <name type="scientific">Mucilaginibacter achroorhodeus</name>
    <dbReference type="NCBI Taxonomy" id="2599294"/>
    <lineage>
        <taxon>Bacteria</taxon>
        <taxon>Pseudomonadati</taxon>
        <taxon>Bacteroidota</taxon>
        <taxon>Sphingobacteriia</taxon>
        <taxon>Sphingobacteriales</taxon>
        <taxon>Sphingobacteriaceae</taxon>
        <taxon>Mucilaginibacter</taxon>
    </lineage>
</organism>
<dbReference type="GO" id="GO:0006310">
    <property type="term" value="P:DNA recombination"/>
    <property type="evidence" value="ECO:0007669"/>
    <property type="project" value="UniProtKB-KW"/>
</dbReference>
<dbReference type="PIRSF" id="PIRSF006493">
    <property type="entry name" value="Prok_Ku"/>
    <property type="match status" value="1"/>
</dbReference>
<dbReference type="GO" id="GO:0006303">
    <property type="term" value="P:double-strand break repair via nonhomologous end joining"/>
    <property type="evidence" value="ECO:0007669"/>
    <property type="project" value="UniProtKB-UniRule"/>
</dbReference>
<dbReference type="PANTHER" id="PTHR41251:SF1">
    <property type="entry name" value="NON-HOMOLOGOUS END JOINING PROTEIN KU"/>
    <property type="match status" value="1"/>
</dbReference>
<keyword evidence="2" id="KW-0227">DNA damage</keyword>
<comment type="function">
    <text evidence="2">With LigD forms a non-homologous end joining (NHEJ) DNA repair enzyme, which repairs dsDNA breaks with reduced fidelity. Binds linear dsDNA with 5'- and 3'- overhangs but not closed circular dsDNA nor ssDNA. Recruits and stimulates the ligase activity of LigD.</text>
</comment>
<evidence type="ECO:0000313" key="5">
    <source>
        <dbReference type="Proteomes" id="UP000318010"/>
    </source>
</evidence>
<dbReference type="CDD" id="cd00789">
    <property type="entry name" value="KU_like"/>
    <property type="match status" value="1"/>
</dbReference>
<comment type="similarity">
    <text evidence="2">Belongs to the prokaryotic Ku family.</text>
</comment>
<dbReference type="HAMAP" id="MF_01875">
    <property type="entry name" value="Prokaryotic_Ku"/>
    <property type="match status" value="1"/>
</dbReference>
<keyword evidence="2" id="KW-0233">DNA recombination</keyword>
<dbReference type="Proteomes" id="UP000318010">
    <property type="component" value="Unassembled WGS sequence"/>
</dbReference>
<keyword evidence="1 2" id="KW-0238">DNA-binding</keyword>
<comment type="caution">
    <text evidence="4">The sequence shown here is derived from an EMBL/GenBank/DDBJ whole genome shotgun (WGS) entry which is preliminary data.</text>
</comment>
<dbReference type="InterPro" id="IPR016194">
    <property type="entry name" value="SPOC-like_C_dom_sf"/>
</dbReference>